<gene>
    <name evidence="2" type="ORF">CC80DRAFT_492062</name>
</gene>
<feature type="compositionally biased region" description="Basic and acidic residues" evidence="1">
    <location>
        <begin position="249"/>
        <end position="260"/>
    </location>
</feature>
<proteinExistence type="predicted"/>
<accession>A0A6A5TVQ3</accession>
<feature type="compositionally biased region" description="Basic and acidic residues" evidence="1">
    <location>
        <begin position="78"/>
        <end position="106"/>
    </location>
</feature>
<feature type="compositionally biased region" description="Low complexity" evidence="1">
    <location>
        <begin position="158"/>
        <end position="178"/>
    </location>
</feature>
<dbReference type="AlphaFoldDB" id="A0A6A5TVQ3"/>
<dbReference type="EMBL" id="ML976991">
    <property type="protein sequence ID" value="KAF1956508.1"/>
    <property type="molecule type" value="Genomic_DNA"/>
</dbReference>
<reference evidence="2" key="1">
    <citation type="journal article" date="2020" name="Stud. Mycol.">
        <title>101 Dothideomycetes genomes: a test case for predicting lifestyles and emergence of pathogens.</title>
        <authorList>
            <person name="Haridas S."/>
            <person name="Albert R."/>
            <person name="Binder M."/>
            <person name="Bloem J."/>
            <person name="Labutti K."/>
            <person name="Salamov A."/>
            <person name="Andreopoulos B."/>
            <person name="Baker S."/>
            <person name="Barry K."/>
            <person name="Bills G."/>
            <person name="Bluhm B."/>
            <person name="Cannon C."/>
            <person name="Castanera R."/>
            <person name="Culley D."/>
            <person name="Daum C."/>
            <person name="Ezra D."/>
            <person name="Gonzalez J."/>
            <person name="Henrissat B."/>
            <person name="Kuo A."/>
            <person name="Liang C."/>
            <person name="Lipzen A."/>
            <person name="Lutzoni F."/>
            <person name="Magnuson J."/>
            <person name="Mondo S."/>
            <person name="Nolan M."/>
            <person name="Ohm R."/>
            <person name="Pangilinan J."/>
            <person name="Park H.-J."/>
            <person name="Ramirez L."/>
            <person name="Alfaro M."/>
            <person name="Sun H."/>
            <person name="Tritt A."/>
            <person name="Yoshinaga Y."/>
            <person name="Zwiers L.-H."/>
            <person name="Turgeon B."/>
            <person name="Goodwin S."/>
            <person name="Spatafora J."/>
            <person name="Crous P."/>
            <person name="Grigoriev I."/>
        </authorList>
    </citation>
    <scope>NUCLEOTIDE SEQUENCE</scope>
    <source>
        <strain evidence="2">CBS 675.92</strain>
    </source>
</reference>
<feature type="region of interest" description="Disordered" evidence="1">
    <location>
        <begin position="1"/>
        <end position="144"/>
    </location>
</feature>
<feature type="compositionally biased region" description="Pro residues" evidence="1">
    <location>
        <begin position="36"/>
        <end position="47"/>
    </location>
</feature>
<name>A0A6A5TVQ3_9PLEO</name>
<dbReference type="Proteomes" id="UP000800035">
    <property type="component" value="Unassembled WGS sequence"/>
</dbReference>
<feature type="region of interest" description="Disordered" evidence="1">
    <location>
        <begin position="158"/>
        <end position="279"/>
    </location>
</feature>
<sequence>MPPTTLSAFHPSPKRKRDQQPPPIPLLNTALRPASTPTPPSGSPSPDSPRNAVADQLGGMSLTGTSEIPLSPLSPVDDAVRKKPKLDEIRPDSVTSLDEHLVEAKKKAQKKQVRILDTIAVSSRRDDSKEPPQPPIPQPRIFSDVVSFAQQPTAFISSAAPASISQQSSLSHQTSKSQGRSQQPRQRKKSPSPPLSDLTWKDSEITGHLAGPSTDPDDDGTGLNGIGFQPTPAIAHARAQKRRQQVMDWKAREAREARAKRSERRRRGVGGASSREATVEREIRAAPVESARAVKFAV</sequence>
<keyword evidence="3" id="KW-1185">Reference proteome</keyword>
<evidence type="ECO:0000313" key="2">
    <source>
        <dbReference type="EMBL" id="KAF1956508.1"/>
    </source>
</evidence>
<evidence type="ECO:0000313" key="3">
    <source>
        <dbReference type="Proteomes" id="UP000800035"/>
    </source>
</evidence>
<evidence type="ECO:0000256" key="1">
    <source>
        <dbReference type="SAM" id="MobiDB-lite"/>
    </source>
</evidence>
<protein>
    <submittedName>
        <fullName evidence="2">Uncharacterized protein</fullName>
    </submittedName>
</protein>
<dbReference type="OrthoDB" id="5391950at2759"/>
<organism evidence="2 3">
    <name type="scientific">Byssothecium circinans</name>
    <dbReference type="NCBI Taxonomy" id="147558"/>
    <lineage>
        <taxon>Eukaryota</taxon>
        <taxon>Fungi</taxon>
        <taxon>Dikarya</taxon>
        <taxon>Ascomycota</taxon>
        <taxon>Pezizomycotina</taxon>
        <taxon>Dothideomycetes</taxon>
        <taxon>Pleosporomycetidae</taxon>
        <taxon>Pleosporales</taxon>
        <taxon>Massarineae</taxon>
        <taxon>Massarinaceae</taxon>
        <taxon>Byssothecium</taxon>
    </lineage>
</organism>